<dbReference type="EnsemblProtists" id="PYU1_T008281">
    <property type="protein sequence ID" value="PYU1_T008281"/>
    <property type="gene ID" value="PYU1_G008265"/>
</dbReference>
<accession>K3WTI7</accession>
<dbReference type="Proteomes" id="UP000019132">
    <property type="component" value="Unassembled WGS sequence"/>
</dbReference>
<dbReference type="HOGENOM" id="CLU_2283085_0_0_1"/>
<keyword evidence="1" id="KW-0732">Signal</keyword>
<dbReference type="eggNOG" id="ENOG502RUWH">
    <property type="taxonomic scope" value="Eukaryota"/>
</dbReference>
<dbReference type="InParanoid" id="K3WTI7"/>
<evidence type="ECO:0000313" key="3">
    <source>
        <dbReference type="Proteomes" id="UP000019132"/>
    </source>
</evidence>
<keyword evidence="3" id="KW-1185">Reference proteome</keyword>
<reference evidence="2" key="3">
    <citation type="submission" date="2015-02" db="UniProtKB">
        <authorList>
            <consortium name="EnsemblProtists"/>
        </authorList>
    </citation>
    <scope>IDENTIFICATION</scope>
    <source>
        <strain evidence="2">DAOM BR144</strain>
    </source>
</reference>
<name>K3WTI7_GLOUD</name>
<proteinExistence type="predicted"/>
<evidence type="ECO:0008006" key="4">
    <source>
        <dbReference type="Google" id="ProtNLM"/>
    </source>
</evidence>
<feature type="signal peptide" evidence="1">
    <location>
        <begin position="1"/>
        <end position="25"/>
    </location>
</feature>
<evidence type="ECO:0000313" key="2">
    <source>
        <dbReference type="EnsemblProtists" id="PYU1_T008281"/>
    </source>
</evidence>
<reference evidence="3" key="1">
    <citation type="journal article" date="2010" name="Genome Biol.">
        <title>Genome sequence of the necrotrophic plant pathogen Pythium ultimum reveals original pathogenicity mechanisms and effector repertoire.</title>
        <authorList>
            <person name="Levesque C.A."/>
            <person name="Brouwer H."/>
            <person name="Cano L."/>
            <person name="Hamilton J.P."/>
            <person name="Holt C."/>
            <person name="Huitema E."/>
            <person name="Raffaele S."/>
            <person name="Robideau G.P."/>
            <person name="Thines M."/>
            <person name="Win J."/>
            <person name="Zerillo M.M."/>
            <person name="Beakes G.W."/>
            <person name="Boore J.L."/>
            <person name="Busam D."/>
            <person name="Dumas B."/>
            <person name="Ferriera S."/>
            <person name="Fuerstenberg S.I."/>
            <person name="Gachon C.M."/>
            <person name="Gaulin E."/>
            <person name="Govers F."/>
            <person name="Grenville-Briggs L."/>
            <person name="Horner N."/>
            <person name="Hostetler J."/>
            <person name="Jiang R.H."/>
            <person name="Johnson J."/>
            <person name="Krajaejun T."/>
            <person name="Lin H."/>
            <person name="Meijer H.J."/>
            <person name="Moore B."/>
            <person name="Morris P."/>
            <person name="Phuntmart V."/>
            <person name="Puiu D."/>
            <person name="Shetty J."/>
            <person name="Stajich J.E."/>
            <person name="Tripathy S."/>
            <person name="Wawra S."/>
            <person name="van West P."/>
            <person name="Whitty B.R."/>
            <person name="Coutinho P.M."/>
            <person name="Henrissat B."/>
            <person name="Martin F."/>
            <person name="Thomas P.D."/>
            <person name="Tyler B.M."/>
            <person name="De Vries R.P."/>
            <person name="Kamoun S."/>
            <person name="Yandell M."/>
            <person name="Tisserat N."/>
            <person name="Buell C.R."/>
        </authorList>
    </citation>
    <scope>NUCLEOTIDE SEQUENCE</scope>
    <source>
        <strain evidence="3">DAOM:BR144</strain>
    </source>
</reference>
<dbReference type="EMBL" id="GL376619">
    <property type="status" value="NOT_ANNOTATED_CDS"/>
    <property type="molecule type" value="Genomic_DNA"/>
</dbReference>
<sequence length="102" mass="10840">MLLLRLLTPLLGAFVAFSSLEAANAATCRSICSATEVYGFMLGGSSTCLCDSTGLSSCQCSQCYVRQANGSVQTFAYSSDGTCPWSGTDCCTYHPYHFTAFI</sequence>
<reference evidence="3" key="2">
    <citation type="submission" date="2010-04" db="EMBL/GenBank/DDBJ databases">
        <authorList>
            <person name="Buell R."/>
            <person name="Hamilton J."/>
            <person name="Hostetler J."/>
        </authorList>
    </citation>
    <scope>NUCLEOTIDE SEQUENCE [LARGE SCALE GENOMIC DNA]</scope>
    <source>
        <strain evidence="3">DAOM:BR144</strain>
    </source>
</reference>
<dbReference type="AlphaFoldDB" id="K3WTI7"/>
<dbReference type="VEuPathDB" id="FungiDB:PYU1_G008265"/>
<evidence type="ECO:0000256" key="1">
    <source>
        <dbReference type="SAM" id="SignalP"/>
    </source>
</evidence>
<protein>
    <recommendedName>
        <fullName evidence="4">Laminin EGF-like domain-containing protein</fullName>
    </recommendedName>
</protein>
<organism evidence="2 3">
    <name type="scientific">Globisporangium ultimum (strain ATCC 200006 / CBS 805.95 / DAOM BR144)</name>
    <name type="common">Pythium ultimum</name>
    <dbReference type="NCBI Taxonomy" id="431595"/>
    <lineage>
        <taxon>Eukaryota</taxon>
        <taxon>Sar</taxon>
        <taxon>Stramenopiles</taxon>
        <taxon>Oomycota</taxon>
        <taxon>Peronosporomycetes</taxon>
        <taxon>Pythiales</taxon>
        <taxon>Pythiaceae</taxon>
        <taxon>Globisporangium</taxon>
    </lineage>
</organism>
<feature type="chain" id="PRO_5003868010" description="Laminin EGF-like domain-containing protein" evidence="1">
    <location>
        <begin position="26"/>
        <end position="102"/>
    </location>
</feature>